<dbReference type="EMBL" id="CAJOBH010012024">
    <property type="protein sequence ID" value="CAF4166737.1"/>
    <property type="molecule type" value="Genomic_DNA"/>
</dbReference>
<dbReference type="GO" id="GO:0003676">
    <property type="term" value="F:nucleic acid binding"/>
    <property type="evidence" value="ECO:0007669"/>
    <property type="project" value="InterPro"/>
</dbReference>
<dbReference type="EMBL" id="CAJNRE010005405">
    <property type="protein sequence ID" value="CAF2044680.1"/>
    <property type="molecule type" value="Genomic_DNA"/>
</dbReference>
<dbReference type="EMBL" id="CAJOBI010007896">
    <property type="protein sequence ID" value="CAF4098109.1"/>
    <property type="molecule type" value="Genomic_DNA"/>
</dbReference>
<evidence type="ECO:0000313" key="2">
    <source>
        <dbReference type="EMBL" id="CAF1531018.1"/>
    </source>
</evidence>
<dbReference type="Proteomes" id="UP000681720">
    <property type="component" value="Unassembled WGS sequence"/>
</dbReference>
<dbReference type="InterPro" id="IPR036397">
    <property type="entry name" value="RNaseH_sf"/>
</dbReference>
<evidence type="ECO:0000313" key="4">
    <source>
        <dbReference type="EMBL" id="CAF4098109.1"/>
    </source>
</evidence>
<feature type="domain" description="DUF4817" evidence="1">
    <location>
        <begin position="10"/>
        <end position="58"/>
    </location>
</feature>
<proteinExistence type="predicted"/>
<dbReference type="Gene3D" id="3.30.420.10">
    <property type="entry name" value="Ribonuclease H-like superfamily/Ribonuclease H"/>
    <property type="match status" value="1"/>
</dbReference>
<evidence type="ECO:0000313" key="3">
    <source>
        <dbReference type="EMBL" id="CAF2044680.1"/>
    </source>
</evidence>
<dbReference type="Pfam" id="PF16087">
    <property type="entry name" value="DUF4817"/>
    <property type="match status" value="1"/>
</dbReference>
<dbReference type="PANTHER" id="PTHR47326">
    <property type="entry name" value="TRANSPOSABLE ELEMENT TC3 TRANSPOSASE-LIKE PROTEIN"/>
    <property type="match status" value="1"/>
</dbReference>
<dbReference type="AlphaFoldDB" id="A0A816P827"/>
<accession>A0A816P827</accession>
<name>A0A816P827_9BILA</name>
<dbReference type="EMBL" id="CAJOBJ010165386">
    <property type="protein sequence ID" value="CAF4862390.1"/>
    <property type="molecule type" value="Genomic_DNA"/>
</dbReference>
<dbReference type="Proteomes" id="UP000663824">
    <property type="component" value="Unassembled WGS sequence"/>
</dbReference>
<protein>
    <recommendedName>
        <fullName evidence="1">DUF4817 domain-containing protein</fullName>
    </recommendedName>
</protein>
<dbReference type="Proteomes" id="UP000681967">
    <property type="component" value="Unassembled WGS sequence"/>
</dbReference>
<reference evidence="3" key="1">
    <citation type="submission" date="2021-02" db="EMBL/GenBank/DDBJ databases">
        <authorList>
            <person name="Nowell W R."/>
        </authorList>
    </citation>
    <scope>NUCLEOTIDE SEQUENCE</scope>
</reference>
<dbReference type="Proteomes" id="UP000663855">
    <property type="component" value="Unassembled WGS sequence"/>
</dbReference>
<organism evidence="3 7">
    <name type="scientific">Rotaria magnacalcarata</name>
    <dbReference type="NCBI Taxonomy" id="392030"/>
    <lineage>
        <taxon>Eukaryota</taxon>
        <taxon>Metazoa</taxon>
        <taxon>Spiralia</taxon>
        <taxon>Gnathifera</taxon>
        <taxon>Rotifera</taxon>
        <taxon>Eurotatoria</taxon>
        <taxon>Bdelloidea</taxon>
        <taxon>Philodinida</taxon>
        <taxon>Philodinidae</taxon>
        <taxon>Rotaria</taxon>
    </lineage>
</organism>
<sequence length="319" mass="37364">MARHQLNVKEKTWIVKHMYRLEYPINVQRLWSKEINNNPPDRKTIRSLMHKFEQTGSVLNIDPPGRPVSVTGQETKDEVSSILKEKPRTSLRQMSTDLNISMSSVRHIYKSLGFNPYIPRLIHELNEDDPDRRIEYCETFLSLLKDDSDLMYRVIWSDEAVFKLNGHINRHNSVYWATQNPNVTIDQTMQVEGLIVWAGIWYQDVIGPYFFETTVTSQSYIKMLDDYFYPLFCDVPDNESFSFMHDRAPAHYASIVRDWLDEKFPARWIGRRGALDWPARSPDLTPADFFSWGYLKDIVYQKKHRAQGGKSGSPRSPIP</sequence>
<evidence type="ECO:0000313" key="6">
    <source>
        <dbReference type="EMBL" id="CAF4862390.1"/>
    </source>
</evidence>
<dbReference type="PANTHER" id="PTHR47326:SF1">
    <property type="entry name" value="HTH PSQ-TYPE DOMAIN-CONTAINING PROTEIN"/>
    <property type="match status" value="1"/>
</dbReference>
<evidence type="ECO:0000259" key="1">
    <source>
        <dbReference type="Pfam" id="PF16087"/>
    </source>
</evidence>
<dbReference type="Proteomes" id="UP000676336">
    <property type="component" value="Unassembled WGS sequence"/>
</dbReference>
<evidence type="ECO:0000313" key="7">
    <source>
        <dbReference type="Proteomes" id="UP000663824"/>
    </source>
</evidence>
<gene>
    <name evidence="5" type="ORF">BYL167_LOCUS22223</name>
    <name evidence="2" type="ORF">CJN711_LOCUS29044</name>
    <name evidence="6" type="ORF">GIL414_LOCUS49947</name>
    <name evidence="3" type="ORF">MBJ925_LOCUS11923</name>
    <name evidence="4" type="ORF">SMN809_LOCUS17205</name>
</gene>
<evidence type="ECO:0000313" key="5">
    <source>
        <dbReference type="EMBL" id="CAF4166737.1"/>
    </source>
</evidence>
<comment type="caution">
    <text evidence="3">The sequence shown here is derived from an EMBL/GenBank/DDBJ whole genome shotgun (WGS) entry which is preliminary data.</text>
</comment>
<dbReference type="EMBL" id="CAJNOV010013731">
    <property type="protein sequence ID" value="CAF1531018.1"/>
    <property type="molecule type" value="Genomic_DNA"/>
</dbReference>
<dbReference type="InterPro" id="IPR032135">
    <property type="entry name" value="DUF4817"/>
</dbReference>